<gene>
    <name evidence="1" type="ORF">COY34_00145</name>
</gene>
<protein>
    <submittedName>
        <fullName evidence="1">Uncharacterized protein</fullName>
    </submittedName>
</protein>
<evidence type="ECO:0000313" key="1">
    <source>
        <dbReference type="EMBL" id="PIZ43883.1"/>
    </source>
</evidence>
<dbReference type="EMBL" id="PFNJ01000005">
    <property type="protein sequence ID" value="PIZ43883.1"/>
    <property type="molecule type" value="Genomic_DNA"/>
</dbReference>
<accession>A0A2M7TE73</accession>
<sequence>TEVELYEGVPETPKDTIVLLMKAAELHYQNHGQEVAAVREKIARELFGQPEGIEEKAGGVAKASIIGSFCVESVTQDEFGNTSLRVSVAPETIGGIIGQSDATVVNMSFQVGELQTIFHLYDLVRKHPEINPRDVPLKQSRPVVGSDGAKVFIMRIQKPERKCLKRRLRP</sequence>
<dbReference type="AlphaFoldDB" id="A0A2M7TE73"/>
<evidence type="ECO:0000313" key="2">
    <source>
        <dbReference type="Proteomes" id="UP000230970"/>
    </source>
</evidence>
<comment type="caution">
    <text evidence="1">The sequence shown here is derived from an EMBL/GenBank/DDBJ whole genome shotgun (WGS) entry which is preliminary data.</text>
</comment>
<feature type="non-terminal residue" evidence="1">
    <location>
        <position position="1"/>
    </location>
</feature>
<reference evidence="2" key="1">
    <citation type="submission" date="2017-09" db="EMBL/GenBank/DDBJ databases">
        <title>Depth-based differentiation of microbial function through sediment-hosted aquifers and enrichment of novel symbionts in the deep terrestrial subsurface.</title>
        <authorList>
            <person name="Probst A.J."/>
            <person name="Ladd B."/>
            <person name="Jarett J.K."/>
            <person name="Geller-Mcgrath D.E."/>
            <person name="Sieber C.M.K."/>
            <person name="Emerson J.B."/>
            <person name="Anantharaman K."/>
            <person name="Thomas B.C."/>
            <person name="Malmstrom R."/>
            <person name="Stieglmeier M."/>
            <person name="Klingl A."/>
            <person name="Woyke T."/>
            <person name="Ryan C.M."/>
            <person name="Banfield J.F."/>
        </authorList>
    </citation>
    <scope>NUCLEOTIDE SEQUENCE [LARGE SCALE GENOMIC DNA]</scope>
</reference>
<proteinExistence type="predicted"/>
<name>A0A2M7TE73_UNCKA</name>
<dbReference type="Proteomes" id="UP000230970">
    <property type="component" value="Unassembled WGS sequence"/>
</dbReference>
<organism evidence="1 2">
    <name type="scientific">candidate division WWE3 bacterium CG_4_10_14_0_2_um_filter_42_8</name>
    <dbReference type="NCBI Taxonomy" id="1975074"/>
    <lineage>
        <taxon>Bacteria</taxon>
        <taxon>Katanobacteria</taxon>
    </lineage>
</organism>